<gene>
    <name evidence="2" type="ORF">C1SCF055_LOCUS25173</name>
</gene>
<dbReference type="OrthoDB" id="10064933at2759"/>
<sequence>MLVSSPGYAVLDSGCGKTIVGANTLQSFREIWTKAGVSQPTARVKENVFRYGHGACEKSNEVIEMPIRLADKRGIVQAAVIQGDAPLLLSRPAMKKLGAEMNFHTDELKLFQGSTTVPMSLNSAGQYIISVSDFEPKENPVCSSELVHSDPAPTPAYDMMPVDDAAVPPPPPEVSIIGRKGKSKDYWVVNYAKGEVTRKHVRPRSERFTPCNTNCPVNPAELSASRLTCWKPVDADVSHQQLQDEWTNPTTAHAAISEVPHQYWVGETVFSFCSSSLPVPGTSDSDEVLMTQWTAKQSRQLAQQIKKLDELPKSSERYNVIEVFSPPRLAHQTAVRGQTCLSADLLTGWDFRKVEHRRAMRELVKNTPPDLLLCCPPCTWSGGWFHLNKLFMDPMEVREKQLLSTLFINFCCELIELQLEAGGRAVLEHPKPSMIWKLPRVQRLAARMHVVDCDMCRFGLRIPHGDLIKKATKLLVSHVDMKKQLGLKCHDLPSHRHHVHQTVAGHHAQVGSVSRYAGQYPPRFVKAVLDSVPCLRSQAVLSVACHRPVECLMAARVRELNDEDVAKVKDSLHKLHVNLGHPGNQHLVRILKHGGDYPTEAFESVAQPSISAPAEPHGALSLADRRDAEPAAPMLDRSPIAENAEPPPTVGGNSSTEPAPSASSAPSAVEDTAMTSPRSHSVKRAASPTPADDQVHAQEIPHVNQEPEQQRKIDEAKLAEWHVIEGKCGGRLVHGAALTGALQSPTLSQISRSVLFQTIASRKWTLALGDVKGAFLSAGPLPERYRPLFARLPPGGIPGVPSDTLIEVTGMAAVGKYQISPEQDVLEWRANERQRRKEIAEKRLFLCSHAQDQQRCNSLPLSLLVMSSPPRPVLKWTDEDQQLCLSLMYKARDCGMLATLMKRVMEPDCGWDVIPMKDAGGAMNDASKRQREEETLTSYSKMGYGLPMPLPSAATAMTEVPKLPAGVSSMDDWGRNLITFGKFKGKRSYASLRTSVGKEDVEYKKWLQAHYTNGSPQLRDLVEYLIAMKDRTMVAAGDSQGVMIPGTDVPRRYAP</sequence>
<protein>
    <submittedName>
        <fullName evidence="4">Copia protein</fullName>
    </submittedName>
</protein>
<feature type="compositionally biased region" description="Low complexity" evidence="1">
    <location>
        <begin position="658"/>
        <end position="668"/>
    </location>
</feature>
<dbReference type="AlphaFoldDB" id="A0A9P1CWZ0"/>
<evidence type="ECO:0000313" key="5">
    <source>
        <dbReference type="Proteomes" id="UP001152797"/>
    </source>
</evidence>
<accession>A0A9P1CWZ0</accession>
<evidence type="ECO:0000313" key="3">
    <source>
        <dbReference type="EMBL" id="CAL1152286.1"/>
    </source>
</evidence>
<reference evidence="2" key="1">
    <citation type="submission" date="2022-10" db="EMBL/GenBank/DDBJ databases">
        <authorList>
            <person name="Chen Y."/>
            <person name="Dougan E. K."/>
            <person name="Chan C."/>
            <person name="Rhodes N."/>
            <person name="Thang M."/>
        </authorList>
    </citation>
    <scope>NUCLEOTIDE SEQUENCE</scope>
</reference>
<proteinExistence type="predicted"/>
<evidence type="ECO:0000313" key="4">
    <source>
        <dbReference type="EMBL" id="CAL4786223.1"/>
    </source>
</evidence>
<dbReference type="EMBL" id="CAMXCT020002557">
    <property type="protein sequence ID" value="CAL1152286.1"/>
    <property type="molecule type" value="Genomic_DNA"/>
</dbReference>
<evidence type="ECO:0000313" key="2">
    <source>
        <dbReference type="EMBL" id="CAI3998911.1"/>
    </source>
</evidence>
<evidence type="ECO:0000256" key="1">
    <source>
        <dbReference type="SAM" id="MobiDB-lite"/>
    </source>
</evidence>
<organism evidence="2">
    <name type="scientific">Cladocopium goreaui</name>
    <dbReference type="NCBI Taxonomy" id="2562237"/>
    <lineage>
        <taxon>Eukaryota</taxon>
        <taxon>Sar</taxon>
        <taxon>Alveolata</taxon>
        <taxon>Dinophyceae</taxon>
        <taxon>Suessiales</taxon>
        <taxon>Symbiodiniaceae</taxon>
        <taxon>Cladocopium</taxon>
    </lineage>
</organism>
<feature type="region of interest" description="Disordered" evidence="1">
    <location>
        <begin position="635"/>
        <end position="694"/>
    </location>
</feature>
<dbReference type="EMBL" id="CAMXCT030002557">
    <property type="protein sequence ID" value="CAL4786223.1"/>
    <property type="molecule type" value="Genomic_DNA"/>
</dbReference>
<comment type="caution">
    <text evidence="2">The sequence shown here is derived from an EMBL/GenBank/DDBJ whole genome shotgun (WGS) entry which is preliminary data.</text>
</comment>
<keyword evidence="5" id="KW-1185">Reference proteome</keyword>
<name>A0A9P1CWZ0_9DINO</name>
<dbReference type="EMBL" id="CAMXCT010002557">
    <property type="protein sequence ID" value="CAI3998911.1"/>
    <property type="molecule type" value="Genomic_DNA"/>
</dbReference>
<reference evidence="3" key="2">
    <citation type="submission" date="2024-04" db="EMBL/GenBank/DDBJ databases">
        <authorList>
            <person name="Chen Y."/>
            <person name="Shah S."/>
            <person name="Dougan E. K."/>
            <person name="Thang M."/>
            <person name="Chan C."/>
        </authorList>
    </citation>
    <scope>NUCLEOTIDE SEQUENCE [LARGE SCALE GENOMIC DNA]</scope>
</reference>
<dbReference type="Proteomes" id="UP001152797">
    <property type="component" value="Unassembled WGS sequence"/>
</dbReference>